<organism evidence="1 2">
    <name type="scientific">Streblomastix strix</name>
    <dbReference type="NCBI Taxonomy" id="222440"/>
    <lineage>
        <taxon>Eukaryota</taxon>
        <taxon>Metamonada</taxon>
        <taxon>Preaxostyla</taxon>
        <taxon>Oxymonadida</taxon>
        <taxon>Streblomastigidae</taxon>
        <taxon>Streblomastix</taxon>
    </lineage>
</organism>
<protein>
    <submittedName>
        <fullName evidence="1">Uncharacterized protein</fullName>
    </submittedName>
</protein>
<reference evidence="1 2" key="1">
    <citation type="submission" date="2019-03" db="EMBL/GenBank/DDBJ databases">
        <title>Single cell metagenomics reveals metabolic interactions within the superorganism composed of flagellate Streblomastix strix and complex community of Bacteroidetes bacteria on its surface.</title>
        <authorList>
            <person name="Treitli S.C."/>
            <person name="Kolisko M."/>
            <person name="Husnik F."/>
            <person name="Keeling P."/>
            <person name="Hampl V."/>
        </authorList>
    </citation>
    <scope>NUCLEOTIDE SEQUENCE [LARGE SCALE GENOMIC DNA]</scope>
    <source>
        <strain evidence="1">ST1C</strain>
    </source>
</reference>
<proteinExistence type="predicted"/>
<evidence type="ECO:0000313" key="2">
    <source>
        <dbReference type="Proteomes" id="UP000324800"/>
    </source>
</evidence>
<evidence type="ECO:0000313" key="1">
    <source>
        <dbReference type="EMBL" id="KAA6376760.1"/>
    </source>
</evidence>
<sequence length="210" mass="23815">MTMVEMNQDMMMMRIQILRNSNEEIPSEGCLNLSLKCLNGAGFETGEIAIQTKKIITENVGSQGQYSGSKVTRSRNERKELCIKTNLPATDSLKKFFEALDIQPKKESASDFPCFSPKKLRKNLPYLRFDQNEEDNHQRRLHHGQVALKSVKTETYQFTQNTFEGVTMRRGKSQASEQCFAITTQSASISVNSMELLSDLPINYVTGDEN</sequence>
<dbReference type="Proteomes" id="UP000324800">
    <property type="component" value="Unassembled WGS sequence"/>
</dbReference>
<accession>A0A5J4V2X6</accession>
<gene>
    <name evidence="1" type="ORF">EZS28_027713</name>
</gene>
<dbReference type="EMBL" id="SNRW01010304">
    <property type="protein sequence ID" value="KAA6376760.1"/>
    <property type="molecule type" value="Genomic_DNA"/>
</dbReference>
<name>A0A5J4V2X6_9EUKA</name>
<dbReference type="AlphaFoldDB" id="A0A5J4V2X6"/>
<comment type="caution">
    <text evidence="1">The sequence shown here is derived from an EMBL/GenBank/DDBJ whole genome shotgun (WGS) entry which is preliminary data.</text>
</comment>